<evidence type="ECO:0000256" key="1">
    <source>
        <dbReference type="SAM" id="SignalP"/>
    </source>
</evidence>
<dbReference type="eggNOG" id="COG0607">
    <property type="taxonomic scope" value="Bacteria"/>
</dbReference>
<dbReference type="Proteomes" id="UP000183315">
    <property type="component" value="Unassembled WGS sequence"/>
</dbReference>
<feature type="chain" id="PRO_5010274658" evidence="1">
    <location>
        <begin position="32"/>
        <end position="143"/>
    </location>
</feature>
<dbReference type="InterPro" id="IPR052367">
    <property type="entry name" value="Thiosulfate_ST/Rhodanese-like"/>
</dbReference>
<dbReference type="EMBL" id="FNZI01000003">
    <property type="protein sequence ID" value="SEJ32329.1"/>
    <property type="molecule type" value="Genomic_DNA"/>
</dbReference>
<dbReference type="STRING" id="1043493.SAMN05421637_1413"/>
<sequence length="143" mass="14430">MLSRMISIRRGAIAATAIVLASTLAACSTGAAEESGPVAFDGSHVSADRFAEAVATDGVVVIDVRTPEEFAQGHLPDAVNIDVSGSAFDSEVATLDPEGDYAVYCRSGNRSRAAIDQMAADGVEGTVGLEGGIGAWGGEVVTG</sequence>
<dbReference type="Pfam" id="PF00581">
    <property type="entry name" value="Rhodanese"/>
    <property type="match status" value="1"/>
</dbReference>
<dbReference type="GO" id="GO:0016740">
    <property type="term" value="F:transferase activity"/>
    <property type="evidence" value="ECO:0007669"/>
    <property type="project" value="UniProtKB-KW"/>
</dbReference>
<organism evidence="3 4">
    <name type="scientific">Demequina mangrovi</name>
    <dbReference type="NCBI Taxonomy" id="1043493"/>
    <lineage>
        <taxon>Bacteria</taxon>
        <taxon>Bacillati</taxon>
        <taxon>Actinomycetota</taxon>
        <taxon>Actinomycetes</taxon>
        <taxon>Micrococcales</taxon>
        <taxon>Demequinaceae</taxon>
        <taxon>Demequina</taxon>
    </lineage>
</organism>
<reference evidence="4" key="1">
    <citation type="submission" date="2016-10" db="EMBL/GenBank/DDBJ databases">
        <authorList>
            <person name="Varghese N."/>
        </authorList>
    </citation>
    <scope>NUCLEOTIDE SEQUENCE [LARGE SCALE GENOMIC DNA]</scope>
    <source>
        <strain evidence="4">DSM 24868</strain>
    </source>
</reference>
<dbReference type="InterPro" id="IPR036873">
    <property type="entry name" value="Rhodanese-like_dom_sf"/>
</dbReference>
<dbReference type="PROSITE" id="PS51257">
    <property type="entry name" value="PROKAR_LIPOPROTEIN"/>
    <property type="match status" value="1"/>
</dbReference>
<keyword evidence="4" id="KW-1185">Reference proteome</keyword>
<dbReference type="Gene3D" id="3.40.250.10">
    <property type="entry name" value="Rhodanese-like domain"/>
    <property type="match status" value="1"/>
</dbReference>
<evidence type="ECO:0000313" key="3">
    <source>
        <dbReference type="EMBL" id="SEJ32329.1"/>
    </source>
</evidence>
<dbReference type="SUPFAM" id="SSF52821">
    <property type="entry name" value="Rhodanese/Cell cycle control phosphatase"/>
    <property type="match status" value="1"/>
</dbReference>
<gene>
    <name evidence="3" type="ORF">SAMN05421637_1413</name>
</gene>
<keyword evidence="1" id="KW-0732">Signal</keyword>
<keyword evidence="3" id="KW-0808">Transferase</keyword>
<dbReference type="PROSITE" id="PS50206">
    <property type="entry name" value="RHODANESE_3"/>
    <property type="match status" value="1"/>
</dbReference>
<evidence type="ECO:0000259" key="2">
    <source>
        <dbReference type="PROSITE" id="PS50206"/>
    </source>
</evidence>
<dbReference type="AlphaFoldDB" id="A0A1H6XTG0"/>
<dbReference type="PANTHER" id="PTHR45431">
    <property type="entry name" value="RHODANESE-LIKE DOMAIN-CONTAINING PROTEIN 15, CHLOROPLASTIC"/>
    <property type="match status" value="1"/>
</dbReference>
<proteinExistence type="predicted"/>
<dbReference type="InterPro" id="IPR001763">
    <property type="entry name" value="Rhodanese-like_dom"/>
</dbReference>
<evidence type="ECO:0000313" key="4">
    <source>
        <dbReference type="Proteomes" id="UP000183315"/>
    </source>
</evidence>
<dbReference type="CDD" id="cd00158">
    <property type="entry name" value="RHOD"/>
    <property type="match status" value="1"/>
</dbReference>
<protein>
    <submittedName>
        <fullName evidence="3">Rhodanese-related sulfurtransferase</fullName>
    </submittedName>
</protein>
<feature type="domain" description="Rhodanese" evidence="2">
    <location>
        <begin position="55"/>
        <end position="142"/>
    </location>
</feature>
<feature type="signal peptide" evidence="1">
    <location>
        <begin position="1"/>
        <end position="31"/>
    </location>
</feature>
<dbReference type="SMART" id="SM00450">
    <property type="entry name" value="RHOD"/>
    <property type="match status" value="1"/>
</dbReference>
<name>A0A1H6XTG0_9MICO</name>
<dbReference type="PANTHER" id="PTHR45431:SF3">
    <property type="entry name" value="RHODANESE-LIKE DOMAIN-CONTAINING PROTEIN 15, CHLOROPLASTIC"/>
    <property type="match status" value="1"/>
</dbReference>
<accession>A0A1H6XTG0</accession>